<dbReference type="InterPro" id="IPR056572">
    <property type="entry name" value="Zn_ribbon_PaaD"/>
</dbReference>
<dbReference type="InterPro" id="IPR002744">
    <property type="entry name" value="MIP18-like"/>
</dbReference>
<evidence type="ECO:0000259" key="2">
    <source>
        <dbReference type="Pfam" id="PF01883"/>
    </source>
</evidence>
<dbReference type="InterPro" id="IPR034904">
    <property type="entry name" value="FSCA_dom_sf"/>
</dbReference>
<dbReference type="NCBIfam" id="TIGR02159">
    <property type="entry name" value="PA_CoA_Oxy4"/>
    <property type="match status" value="1"/>
</dbReference>
<dbReference type="Pfam" id="PF23451">
    <property type="entry name" value="Zn_ribbon_PaaD"/>
    <property type="match status" value="1"/>
</dbReference>
<keyword evidence="5" id="KW-1185">Reference proteome</keyword>
<feature type="region of interest" description="Disordered" evidence="1">
    <location>
        <begin position="1"/>
        <end position="231"/>
    </location>
</feature>
<dbReference type="AlphaFoldDB" id="A0A929G2Y3"/>
<dbReference type="Pfam" id="PF01883">
    <property type="entry name" value="FeS_assembly_P"/>
    <property type="match status" value="1"/>
</dbReference>
<feature type="domain" description="MIP18 family-like" evidence="2">
    <location>
        <begin position="246"/>
        <end position="301"/>
    </location>
</feature>
<feature type="compositionally biased region" description="Low complexity" evidence="1">
    <location>
        <begin position="110"/>
        <end position="120"/>
    </location>
</feature>
<feature type="compositionally biased region" description="Low complexity" evidence="1">
    <location>
        <begin position="81"/>
        <end position="91"/>
    </location>
</feature>
<evidence type="ECO:0000313" key="4">
    <source>
        <dbReference type="EMBL" id="MBE9376313.1"/>
    </source>
</evidence>
<dbReference type="InterPro" id="IPR052339">
    <property type="entry name" value="Fe-S_Maturation_MIP18"/>
</dbReference>
<dbReference type="Proteomes" id="UP000598360">
    <property type="component" value="Unassembled WGS sequence"/>
</dbReference>
<feature type="domain" description="PaaD zinc beta ribbon" evidence="3">
    <location>
        <begin position="352"/>
        <end position="398"/>
    </location>
</feature>
<accession>A0A929G2Y3</accession>
<comment type="caution">
    <text evidence="4">The sequence shown here is derived from an EMBL/GenBank/DDBJ whole genome shotgun (WGS) entry which is preliminary data.</text>
</comment>
<feature type="compositionally biased region" description="Basic residues" evidence="1">
    <location>
        <begin position="33"/>
        <end position="47"/>
    </location>
</feature>
<evidence type="ECO:0000313" key="5">
    <source>
        <dbReference type="Proteomes" id="UP000598360"/>
    </source>
</evidence>
<proteinExistence type="predicted"/>
<dbReference type="SUPFAM" id="SSF117916">
    <property type="entry name" value="Fe-S cluster assembly (FSCA) domain-like"/>
    <property type="match status" value="1"/>
</dbReference>
<feature type="compositionally biased region" description="Low complexity" evidence="1">
    <location>
        <begin position="169"/>
        <end position="179"/>
    </location>
</feature>
<name>A0A929G2Y3_9PSEU</name>
<dbReference type="EMBL" id="JADEYC010000039">
    <property type="protein sequence ID" value="MBE9376313.1"/>
    <property type="molecule type" value="Genomic_DNA"/>
</dbReference>
<dbReference type="InterPro" id="IPR011883">
    <property type="entry name" value="PaaD-like"/>
</dbReference>
<evidence type="ECO:0000259" key="3">
    <source>
        <dbReference type="Pfam" id="PF23451"/>
    </source>
</evidence>
<gene>
    <name evidence="4" type="primary">paaJ</name>
    <name evidence="4" type="ORF">IQ251_17830</name>
</gene>
<feature type="compositionally biased region" description="Basic residues" evidence="1">
    <location>
        <begin position="1"/>
        <end position="20"/>
    </location>
</feature>
<evidence type="ECO:0000256" key="1">
    <source>
        <dbReference type="SAM" id="MobiDB-lite"/>
    </source>
</evidence>
<dbReference type="PANTHER" id="PTHR42831">
    <property type="entry name" value="FE-S PROTEIN MATURATION AUXILIARY FACTOR YITW"/>
    <property type="match status" value="1"/>
</dbReference>
<feature type="compositionally biased region" description="Basic residues" evidence="1">
    <location>
        <begin position="147"/>
        <end position="165"/>
    </location>
</feature>
<dbReference type="Gene3D" id="3.30.300.130">
    <property type="entry name" value="Fe-S cluster assembly (FSCA)"/>
    <property type="match status" value="1"/>
</dbReference>
<sequence>MGHREPRARRRTGPRQHRPGPARPGPTAAGPRRPGRRDRPHRGRARLLPRGTGVPQRAAGRTAQRRLRAHRGPAAGLLQLAPGPVRPAGGRPRPDAVGHRVQGGQGTHLPPRVRGPLGAAARRRDRGVAPPDAAGPARDLAAGGRAVPRRRHRTPDGRQRHRTRPGRPAPGVRPGARAGLWGSRDPGARGRRSAVRGRRPDRARRPAHRTPGVPARRDAEPRPRAPGGDVVTSTHVDLQHAREVAATVTDPELPVVTLADLGVLRSVELSETGTVVVSITPTYSGCPAMHEMRTELHDTLTRAGFHAEVRTVLDPPWSTDWISDEGRRKLAEYGIAPPGTAPARPTGPVPLALGAPRPAVPCPQCGSRDTEELSQFSSTACKALRRCLSCREPFEHIKEI</sequence>
<reference evidence="4" key="1">
    <citation type="submission" date="2020-10" db="EMBL/GenBank/DDBJ databases">
        <title>Diversity and distribution of actinomycetes associated with coral in the coast of Hainan.</title>
        <authorList>
            <person name="Li F."/>
        </authorList>
    </citation>
    <scope>NUCLEOTIDE SEQUENCE</scope>
    <source>
        <strain evidence="4">HNM0983</strain>
    </source>
</reference>
<dbReference type="PANTHER" id="PTHR42831:SF3">
    <property type="entry name" value="1,2-PHENYLACETYL-COA EPOXIDASE, SUBUNIT D-RELATED"/>
    <property type="match status" value="1"/>
</dbReference>
<protein>
    <submittedName>
        <fullName evidence="4">Phenylacetate-CoA oxygenase subunit PaaJ</fullName>
    </submittedName>
</protein>
<organism evidence="4 5">
    <name type="scientific">Saccharopolyspora montiporae</name>
    <dbReference type="NCBI Taxonomy" id="2781240"/>
    <lineage>
        <taxon>Bacteria</taxon>
        <taxon>Bacillati</taxon>
        <taxon>Actinomycetota</taxon>
        <taxon>Actinomycetes</taxon>
        <taxon>Pseudonocardiales</taxon>
        <taxon>Pseudonocardiaceae</taxon>
        <taxon>Saccharopolyspora</taxon>
    </lineage>
</organism>